<dbReference type="AlphaFoldDB" id="A0A1B6MRA3"/>
<reference evidence="1" key="1">
    <citation type="submission" date="2015-11" db="EMBL/GenBank/DDBJ databases">
        <title>De novo transcriptome assembly of four potential Pierce s Disease insect vectors from Arizona vineyards.</title>
        <authorList>
            <person name="Tassone E.E."/>
        </authorList>
    </citation>
    <scope>NUCLEOTIDE SEQUENCE</scope>
</reference>
<proteinExistence type="predicted"/>
<name>A0A1B6MRA3_9HEMI</name>
<evidence type="ECO:0000313" key="1">
    <source>
        <dbReference type="EMBL" id="JAT38470.1"/>
    </source>
</evidence>
<dbReference type="EMBL" id="GEBQ01001507">
    <property type="protein sequence ID" value="JAT38470.1"/>
    <property type="molecule type" value="Transcribed_RNA"/>
</dbReference>
<sequence length="377" mass="42109">DSDLNTEGKFVIAQISNQPENSETLSNSIVDVELSVPKLSEPNHDETLQSSSLPLKTLEEQTEHCNMPFEQIEEKDISKKETSVVVEDSYLNTEEKSEEKSSSTKSTFLSEATHTAFTDDTIPKVLAFKEEMASEITDDYIELLTTNETKIPSLPELINDCTNLNQTFGYEKLQTETIEGKTVELHNDLPSEVNTEKCNQTNHFVPLNGLKPNEQVERNTLEVVNSTNENLLQCSTHKEEKIANSMEHYIYTTGNKDLTSSSVLMAPHSEVVEFDQIECEAVEFRVDILSESSVCNIEEQPTDKCLHSDVIKDESSIKSDGEIVANYQSETEMDSSAVKTVTSDESLFIVSCQVNSEAMENCCETTVTDSCPIPPME</sequence>
<accession>A0A1B6MRA3</accession>
<feature type="non-terminal residue" evidence="1">
    <location>
        <position position="377"/>
    </location>
</feature>
<protein>
    <submittedName>
        <fullName evidence="1">Uncharacterized protein</fullName>
    </submittedName>
</protein>
<organism evidence="1">
    <name type="scientific">Graphocephala atropunctata</name>
    <dbReference type="NCBI Taxonomy" id="36148"/>
    <lineage>
        <taxon>Eukaryota</taxon>
        <taxon>Metazoa</taxon>
        <taxon>Ecdysozoa</taxon>
        <taxon>Arthropoda</taxon>
        <taxon>Hexapoda</taxon>
        <taxon>Insecta</taxon>
        <taxon>Pterygota</taxon>
        <taxon>Neoptera</taxon>
        <taxon>Paraneoptera</taxon>
        <taxon>Hemiptera</taxon>
        <taxon>Auchenorrhyncha</taxon>
        <taxon>Membracoidea</taxon>
        <taxon>Cicadellidae</taxon>
        <taxon>Cicadellinae</taxon>
        <taxon>Cicadellini</taxon>
        <taxon>Graphocephala</taxon>
    </lineage>
</organism>
<gene>
    <name evidence="1" type="ORF">g.47238</name>
</gene>
<feature type="non-terminal residue" evidence="1">
    <location>
        <position position="1"/>
    </location>
</feature>